<dbReference type="EMBL" id="DTDH01000115">
    <property type="protein sequence ID" value="HGT98547.1"/>
    <property type="molecule type" value="Genomic_DNA"/>
</dbReference>
<protein>
    <submittedName>
        <fullName evidence="2">Uncharacterized protein</fullName>
    </submittedName>
</protein>
<organism evidence="2">
    <name type="scientific">Ignisphaera aggregans</name>
    <dbReference type="NCBI Taxonomy" id="334771"/>
    <lineage>
        <taxon>Archaea</taxon>
        <taxon>Thermoproteota</taxon>
        <taxon>Thermoprotei</taxon>
        <taxon>Desulfurococcales</taxon>
        <taxon>Desulfurococcaceae</taxon>
        <taxon>Ignisphaera</taxon>
    </lineage>
</organism>
<gene>
    <name evidence="1" type="ORF">ENT99_01560</name>
    <name evidence="2" type="ORF">ENU64_03870</name>
</gene>
<sequence length="94" mass="10415">MICTDTEYSYMGAVIRVVVESPSKEICNEVEEASSKGYEGVVDLFKRHGGCKIVSELPLKILSSDENIIVVLEPINFIAKAFWGEAVKKIKSMC</sequence>
<accession>A0A7J3MYB7</accession>
<reference evidence="2" key="1">
    <citation type="journal article" date="2020" name="mSystems">
        <title>Genome- and Community-Level Interaction Insights into Carbon Utilization and Element Cycling Functions of Hydrothermarchaeota in Hydrothermal Sediment.</title>
        <authorList>
            <person name="Zhou Z."/>
            <person name="Liu Y."/>
            <person name="Xu W."/>
            <person name="Pan J."/>
            <person name="Luo Z.H."/>
            <person name="Li M."/>
        </authorList>
    </citation>
    <scope>NUCLEOTIDE SEQUENCE [LARGE SCALE GENOMIC DNA]</scope>
    <source>
        <strain evidence="1">SpSt-629</strain>
        <strain evidence="2">SpSt-688</strain>
    </source>
</reference>
<dbReference type="AlphaFoldDB" id="A0A7J3MYB7"/>
<evidence type="ECO:0000313" key="2">
    <source>
        <dbReference type="EMBL" id="HGT98547.1"/>
    </source>
</evidence>
<name>A0A7J3MYB7_9CREN</name>
<dbReference type="EMBL" id="DTAU01000035">
    <property type="protein sequence ID" value="HFQ78377.1"/>
    <property type="molecule type" value="Genomic_DNA"/>
</dbReference>
<comment type="caution">
    <text evidence="2">The sequence shown here is derived from an EMBL/GenBank/DDBJ whole genome shotgun (WGS) entry which is preliminary data.</text>
</comment>
<proteinExistence type="predicted"/>
<evidence type="ECO:0000313" key="1">
    <source>
        <dbReference type="EMBL" id="HFQ78377.1"/>
    </source>
</evidence>